<evidence type="ECO:0000313" key="2">
    <source>
        <dbReference type="EnsemblMetazoa" id="XP_026300425"/>
    </source>
</evidence>
<accession>A0A8B8H8T1</accession>
<dbReference type="AlphaFoldDB" id="A0A7M7MSV7"/>
<protein>
    <submittedName>
        <fullName evidence="4">Uncharacterized protein LOC107965746</fullName>
    </submittedName>
</protein>
<evidence type="ECO:0000313" key="4">
    <source>
        <dbReference type="RefSeq" id="XP_026300425.1"/>
    </source>
</evidence>
<reference evidence="2" key="1">
    <citation type="submission" date="2021-01" db="UniProtKB">
        <authorList>
            <consortium name="EnsemblMetazoa"/>
        </authorList>
    </citation>
    <scope>IDENTIFICATION</scope>
    <source>
        <strain evidence="2">DH4</strain>
    </source>
</reference>
<sequence length="530" mass="64221">MLYKKVILDLFSLVKNMRDYNNKYENRVHVLEHSDQFQINKTSKQPESNQNTKKQNERKKQNNAMHGYVYQTKLLMLFFYRIQRRYSFRLGTEIAEATAFDDLVLEYIKDNKKIYRLLQAKHKLKEYYKITEHELLSKKGDYSLIKYFFSYQKLKNDKFFKNSTIKDIIIYTNIDLDFENLKNANIEFEKIEDEDDILDMKFIEKQPARYMFKNNIASLLKDKIEKYNKENITEKNINYEIDEIKDFLNHLVFAVNQPNQEELGNIIQKEIGEEFNITKMEIVYNRFFIKMLNWMLDPEKDRFLSYEEGKKFFEEKIKFSVFFQLKNLIFSFSGRIEQLFNLHEIQNKNENEIEQNISCVNDLGGINKNELIRKNIEEYNNEYDDKVIWTNGETYEVFPMNSSSMSKLAEKYKSEYEFDYDIENFSPPLFLKYNKLHILIISCNTKWPKNIYALDTFNKTLDMFNKKEAIEFIIKLFNIDDNTKKNNIKEYYKLMKHYFLLALQQVIIFINRQNKKLKSITTEFNIHNYL</sequence>
<feature type="compositionally biased region" description="Polar residues" evidence="1">
    <location>
        <begin position="39"/>
        <end position="53"/>
    </location>
</feature>
<dbReference type="GeneID" id="107965746"/>
<name>A0A7M7MSV7_APIME</name>
<evidence type="ECO:0000313" key="3">
    <source>
        <dbReference type="Proteomes" id="UP000005203"/>
    </source>
</evidence>
<dbReference type="RefSeq" id="XP_026300425.1">
    <property type="nucleotide sequence ID" value="XM_026444640.1"/>
</dbReference>
<organism evidence="2">
    <name type="scientific">Apis mellifera</name>
    <name type="common">Honeybee</name>
    <dbReference type="NCBI Taxonomy" id="7460"/>
    <lineage>
        <taxon>Eukaryota</taxon>
        <taxon>Metazoa</taxon>
        <taxon>Ecdysozoa</taxon>
        <taxon>Arthropoda</taxon>
        <taxon>Hexapoda</taxon>
        <taxon>Insecta</taxon>
        <taxon>Pterygota</taxon>
        <taxon>Neoptera</taxon>
        <taxon>Endopterygota</taxon>
        <taxon>Hymenoptera</taxon>
        <taxon>Apocrita</taxon>
        <taxon>Aculeata</taxon>
        <taxon>Apoidea</taxon>
        <taxon>Anthophila</taxon>
        <taxon>Apidae</taxon>
        <taxon>Apis</taxon>
    </lineage>
</organism>
<dbReference type="KEGG" id="ame:107965746"/>
<dbReference type="OrthoDB" id="8123811at2759"/>
<dbReference type="Proteomes" id="UP000005203">
    <property type="component" value="Linkage group LG13"/>
</dbReference>
<reference evidence="4" key="2">
    <citation type="submission" date="2025-04" db="UniProtKB">
        <authorList>
            <consortium name="RefSeq"/>
        </authorList>
    </citation>
    <scope>IDENTIFICATION</scope>
    <source>
        <strain evidence="4">DH4</strain>
        <tissue evidence="4">Whole body</tissue>
    </source>
</reference>
<evidence type="ECO:0000256" key="1">
    <source>
        <dbReference type="SAM" id="MobiDB-lite"/>
    </source>
</evidence>
<accession>A0A7M7MSV7</accession>
<gene>
    <name evidence="4" type="primary">LOC107965746</name>
</gene>
<keyword evidence="3" id="KW-1185">Reference proteome</keyword>
<proteinExistence type="predicted"/>
<feature type="region of interest" description="Disordered" evidence="1">
    <location>
        <begin position="39"/>
        <end position="62"/>
    </location>
</feature>
<dbReference type="EnsemblMetazoa" id="XM_026444640">
    <property type="protein sequence ID" value="XP_026300425"/>
    <property type="gene ID" value="LOC107965746"/>
</dbReference>